<evidence type="ECO:0000313" key="3">
    <source>
        <dbReference type="Proteomes" id="UP000782843"/>
    </source>
</evidence>
<protein>
    <submittedName>
        <fullName evidence="2">Uncharacterized protein</fullName>
    </submittedName>
</protein>
<dbReference type="Proteomes" id="UP000782843">
    <property type="component" value="Unassembled WGS sequence"/>
</dbReference>
<reference evidence="2" key="2">
    <citation type="journal article" date="2021" name="Microbiome">
        <title>Successional dynamics and alternative stable states in a saline activated sludge microbial community over 9 years.</title>
        <authorList>
            <person name="Wang Y."/>
            <person name="Ye J."/>
            <person name="Ju F."/>
            <person name="Liu L."/>
            <person name="Boyd J.A."/>
            <person name="Deng Y."/>
            <person name="Parks D.H."/>
            <person name="Jiang X."/>
            <person name="Yin X."/>
            <person name="Woodcroft B.J."/>
            <person name="Tyson G.W."/>
            <person name="Hugenholtz P."/>
            <person name="Polz M.F."/>
            <person name="Zhang T."/>
        </authorList>
    </citation>
    <scope>NUCLEOTIDE SEQUENCE</scope>
    <source>
        <strain evidence="2">HKST-UBA10</strain>
    </source>
</reference>
<sequence>MRFAFVAFIVLSSFVNGGKVHAQQNFMSNFAHWFGIDEPLEWPFKVNALNPNQPISILFYLSSLIELLLFVVAVVGVVMGFRIIFIQYLSAIDKYDEEGLKRSKKRLGYIAMGWIILMFGLIFVKVVEKLLNIDTGII</sequence>
<evidence type="ECO:0000313" key="2">
    <source>
        <dbReference type="EMBL" id="MCA9382382.1"/>
    </source>
</evidence>
<proteinExistence type="predicted"/>
<name>A0A955L3X2_9BACT</name>
<keyword evidence="1" id="KW-0472">Membrane</keyword>
<feature type="transmembrane region" description="Helical" evidence="1">
    <location>
        <begin position="106"/>
        <end position="124"/>
    </location>
</feature>
<comment type="caution">
    <text evidence="2">The sequence shown here is derived from an EMBL/GenBank/DDBJ whole genome shotgun (WGS) entry which is preliminary data.</text>
</comment>
<gene>
    <name evidence="2" type="ORF">KC660_03180</name>
</gene>
<feature type="transmembrane region" description="Helical" evidence="1">
    <location>
        <begin position="57"/>
        <end position="85"/>
    </location>
</feature>
<keyword evidence="1" id="KW-1133">Transmembrane helix</keyword>
<organism evidence="2 3">
    <name type="scientific">Candidatus Dojkabacteria bacterium</name>
    <dbReference type="NCBI Taxonomy" id="2099670"/>
    <lineage>
        <taxon>Bacteria</taxon>
        <taxon>Candidatus Dojkabacteria</taxon>
    </lineage>
</organism>
<dbReference type="AlphaFoldDB" id="A0A955L3X2"/>
<dbReference type="EMBL" id="JAGQLG010000122">
    <property type="protein sequence ID" value="MCA9382382.1"/>
    <property type="molecule type" value="Genomic_DNA"/>
</dbReference>
<accession>A0A955L3X2</accession>
<keyword evidence="1" id="KW-0812">Transmembrane</keyword>
<reference evidence="2" key="1">
    <citation type="submission" date="2020-04" db="EMBL/GenBank/DDBJ databases">
        <authorList>
            <person name="Zhang T."/>
        </authorList>
    </citation>
    <scope>NUCLEOTIDE SEQUENCE</scope>
    <source>
        <strain evidence="2">HKST-UBA10</strain>
    </source>
</reference>
<evidence type="ECO:0000256" key="1">
    <source>
        <dbReference type="SAM" id="Phobius"/>
    </source>
</evidence>